<evidence type="ECO:0000313" key="10">
    <source>
        <dbReference type="EMBL" id="EAY14298.1"/>
    </source>
</evidence>
<evidence type="ECO:0000313" key="11">
    <source>
        <dbReference type="Proteomes" id="UP000001542"/>
    </source>
</evidence>
<reference evidence="10" key="2">
    <citation type="journal article" date="2007" name="Science">
        <title>Draft genome sequence of the sexually transmitted pathogen Trichomonas vaginalis.</title>
        <authorList>
            <person name="Carlton J.M."/>
            <person name="Hirt R.P."/>
            <person name="Silva J.C."/>
            <person name="Delcher A.L."/>
            <person name="Schatz M."/>
            <person name="Zhao Q."/>
            <person name="Wortman J.R."/>
            <person name="Bidwell S.L."/>
            <person name="Alsmark U.C.M."/>
            <person name="Besteiro S."/>
            <person name="Sicheritz-Ponten T."/>
            <person name="Noel C.J."/>
            <person name="Dacks J.B."/>
            <person name="Foster P.G."/>
            <person name="Simillion C."/>
            <person name="Van de Peer Y."/>
            <person name="Miranda-Saavedra D."/>
            <person name="Barton G.J."/>
            <person name="Westrop G.D."/>
            <person name="Mueller S."/>
            <person name="Dessi D."/>
            <person name="Fiori P.L."/>
            <person name="Ren Q."/>
            <person name="Paulsen I."/>
            <person name="Zhang H."/>
            <person name="Bastida-Corcuera F.D."/>
            <person name="Simoes-Barbosa A."/>
            <person name="Brown M.T."/>
            <person name="Hayes R.D."/>
            <person name="Mukherjee M."/>
            <person name="Okumura C.Y."/>
            <person name="Schneider R."/>
            <person name="Smith A.J."/>
            <person name="Vanacova S."/>
            <person name="Villalvazo M."/>
            <person name="Haas B.J."/>
            <person name="Pertea M."/>
            <person name="Feldblyum T.V."/>
            <person name="Utterback T.R."/>
            <person name="Shu C.L."/>
            <person name="Osoegawa K."/>
            <person name="de Jong P.J."/>
            <person name="Hrdy I."/>
            <person name="Horvathova L."/>
            <person name="Zubacova Z."/>
            <person name="Dolezal P."/>
            <person name="Malik S.B."/>
            <person name="Logsdon J.M. Jr."/>
            <person name="Henze K."/>
            <person name="Gupta A."/>
            <person name="Wang C.C."/>
            <person name="Dunne R.L."/>
            <person name="Upcroft J.A."/>
            <person name="Upcroft P."/>
            <person name="White O."/>
            <person name="Salzberg S.L."/>
            <person name="Tang P."/>
            <person name="Chiu C.-H."/>
            <person name="Lee Y.-S."/>
            <person name="Embley T.M."/>
            <person name="Coombs G.H."/>
            <person name="Mottram J.C."/>
            <person name="Tachezy J."/>
            <person name="Fraser-Liggett C.M."/>
            <person name="Johnson P.J."/>
        </authorList>
    </citation>
    <scope>NUCLEOTIDE SEQUENCE [LARGE SCALE GENOMIC DNA]</scope>
    <source>
        <strain evidence="10">G3</strain>
    </source>
</reference>
<evidence type="ECO:0000256" key="8">
    <source>
        <dbReference type="ARBA" id="ARBA00046432"/>
    </source>
</evidence>
<comment type="similarity">
    <text evidence="2 9">Belongs to the eIF-2B alpha/beta/delta subunits family.</text>
</comment>
<dbReference type="InParanoid" id="A2DZ22"/>
<dbReference type="eggNOG" id="KOG1465">
    <property type="taxonomic scope" value="Eukaryota"/>
</dbReference>
<dbReference type="GO" id="GO:0005829">
    <property type="term" value="C:cytosol"/>
    <property type="evidence" value="ECO:0007669"/>
    <property type="project" value="UniProtKB-SubCell"/>
</dbReference>
<dbReference type="FunCoup" id="A2DZ22">
    <property type="interactions" value="394"/>
</dbReference>
<dbReference type="InterPro" id="IPR037171">
    <property type="entry name" value="NagB/RpiA_transferase-like"/>
</dbReference>
<dbReference type="VEuPathDB" id="TrichDB:TVAGG3_0504620"/>
<dbReference type="VEuPathDB" id="TrichDB:TVAG_026190"/>
<gene>
    <name evidence="10" type="ORF">TVAG_026190</name>
</gene>
<proteinExistence type="inferred from homology"/>
<dbReference type="Proteomes" id="UP000001542">
    <property type="component" value="Unassembled WGS sequence"/>
</dbReference>
<sequence>MNQVILDNLLKYELKIRRNNENNSHHIAIETINLILDAIKNAKSNANVEDLIRRITDRLIKDFPNDTIIKNICSQVIVKLEDFIKDYHQRNTNTNAQMRKSHSLLQIISDYTNFTSSNSDELLSSHELPEDLSYVMKSQLEELMNDLSNPYPDIAKNASDYLHANDVVLTIGRSESVAQFIVSAKCELTVFIPLRAPRNDGIDMANKIKNLLSTNKSSSKVKIVVIPDASVFAIIPKVNVVLLSARTVFANGGIISFSLSHAAALAASRYSKTVIALYWEMKLTSDMYHPGETYAILKDPRQVMDDEIVDQTDSTIIYPDGDSIPPELITLMKNESKAHVPTDVFSIVQQNYFVDE</sequence>
<dbReference type="InterPro" id="IPR000649">
    <property type="entry name" value="IF-2B-related"/>
</dbReference>
<dbReference type="Pfam" id="PF01008">
    <property type="entry name" value="IF-2B"/>
    <property type="match status" value="1"/>
</dbReference>
<dbReference type="GO" id="GO:0003743">
    <property type="term" value="F:translation initiation factor activity"/>
    <property type="evidence" value="ECO:0000318"/>
    <property type="project" value="GO_Central"/>
</dbReference>
<evidence type="ECO:0000256" key="2">
    <source>
        <dbReference type="ARBA" id="ARBA00007251"/>
    </source>
</evidence>
<evidence type="ECO:0000256" key="3">
    <source>
        <dbReference type="ARBA" id="ARBA00022490"/>
    </source>
</evidence>
<dbReference type="InterPro" id="IPR051855">
    <property type="entry name" value="eIF2B_beta_subunit"/>
</dbReference>
<dbReference type="OrthoDB" id="269919at2759"/>
<name>A2DZ22_TRIV3</name>
<evidence type="ECO:0000256" key="4">
    <source>
        <dbReference type="ARBA" id="ARBA00022540"/>
    </source>
</evidence>
<dbReference type="AlphaFoldDB" id="A2DZ22"/>
<dbReference type="PANTHER" id="PTHR45859">
    <property type="entry name" value="TRANSLATION INITIATION FACTOR EIF-2B SUBUNIT BETA"/>
    <property type="match status" value="1"/>
</dbReference>
<dbReference type="InterPro" id="IPR042529">
    <property type="entry name" value="IF_2B-like_C"/>
</dbReference>
<keyword evidence="11" id="KW-1185">Reference proteome</keyword>
<dbReference type="SMR" id="A2DZ22"/>
<dbReference type="GO" id="GO:0006413">
    <property type="term" value="P:translational initiation"/>
    <property type="evidence" value="ECO:0000318"/>
    <property type="project" value="GO_Central"/>
</dbReference>
<dbReference type="STRING" id="5722.A2DZ22"/>
<dbReference type="RefSeq" id="XP_001326521.1">
    <property type="nucleotide sequence ID" value="XM_001326486.1"/>
</dbReference>
<evidence type="ECO:0000256" key="5">
    <source>
        <dbReference type="ARBA" id="ARBA00022917"/>
    </source>
</evidence>
<evidence type="ECO:0000256" key="7">
    <source>
        <dbReference type="ARBA" id="ARBA00044228"/>
    </source>
</evidence>
<comment type="subcellular location">
    <subcellularLocation>
        <location evidence="1">Cytoplasm</location>
        <location evidence="1">Cytosol</location>
    </subcellularLocation>
</comment>
<evidence type="ECO:0000256" key="6">
    <source>
        <dbReference type="ARBA" id="ARBA00044122"/>
    </source>
</evidence>
<keyword evidence="4 10" id="KW-0396">Initiation factor</keyword>
<dbReference type="GO" id="GO:0005851">
    <property type="term" value="C:eukaryotic translation initiation factor 2B complex"/>
    <property type="evidence" value="ECO:0000318"/>
    <property type="project" value="GO_Central"/>
</dbReference>
<keyword evidence="5" id="KW-0648">Protein biosynthesis</keyword>
<comment type="subunit">
    <text evidence="8">Component of the translation initiation factor 2B (eIF2B) complex which is a heterodecamer of two sets of five different subunits: alpha, beta, gamma, delta and epsilon. Subunits alpha, beta and delta comprise a regulatory subcomplex and subunits epsilon and gamma comprise a catalytic subcomplex. Within the complex, the hexameric regulatory complex resides at the center, with the two heterodimeric catalytic subcomplexes bound on opposite sides.</text>
</comment>
<keyword evidence="3" id="KW-0963">Cytoplasm</keyword>
<reference evidence="10" key="1">
    <citation type="submission" date="2006-10" db="EMBL/GenBank/DDBJ databases">
        <authorList>
            <person name="Amadeo P."/>
            <person name="Zhao Q."/>
            <person name="Wortman J."/>
            <person name="Fraser-Liggett C."/>
            <person name="Carlton J."/>
        </authorList>
    </citation>
    <scope>NUCLEOTIDE SEQUENCE</scope>
    <source>
        <strain evidence="10">G3</strain>
    </source>
</reference>
<dbReference type="EMBL" id="DS113272">
    <property type="protein sequence ID" value="EAY14298.1"/>
    <property type="molecule type" value="Genomic_DNA"/>
</dbReference>
<dbReference type="SUPFAM" id="SSF100950">
    <property type="entry name" value="NagB/RpiA/CoA transferase-like"/>
    <property type="match status" value="1"/>
</dbReference>
<dbReference type="KEGG" id="tva:4772277"/>
<protein>
    <recommendedName>
        <fullName evidence="6">Translation initiation factor eIF2B subunit beta</fullName>
    </recommendedName>
    <alternativeName>
        <fullName evidence="7">eIF2B GDP-GTP exchange factor subunit beta</fullName>
    </alternativeName>
</protein>
<evidence type="ECO:0000256" key="9">
    <source>
        <dbReference type="RuleBase" id="RU003814"/>
    </source>
</evidence>
<dbReference type="PANTHER" id="PTHR45859:SF1">
    <property type="entry name" value="TRANSLATION INITIATION FACTOR EIF-2B SUBUNIT BETA"/>
    <property type="match status" value="1"/>
</dbReference>
<accession>A2DZ22</accession>
<dbReference type="Gene3D" id="3.40.50.10470">
    <property type="entry name" value="Translation initiation factor eif-2b, domain 2"/>
    <property type="match status" value="1"/>
</dbReference>
<evidence type="ECO:0000256" key="1">
    <source>
        <dbReference type="ARBA" id="ARBA00004514"/>
    </source>
</evidence>
<organism evidence="10 11">
    <name type="scientific">Trichomonas vaginalis (strain ATCC PRA-98 / G3)</name>
    <dbReference type="NCBI Taxonomy" id="412133"/>
    <lineage>
        <taxon>Eukaryota</taxon>
        <taxon>Metamonada</taxon>
        <taxon>Parabasalia</taxon>
        <taxon>Trichomonadida</taxon>
        <taxon>Trichomonadidae</taxon>
        <taxon>Trichomonas</taxon>
    </lineage>
</organism>